<proteinExistence type="predicted"/>
<keyword evidence="3" id="KW-1185">Reference proteome</keyword>
<reference evidence="1 3" key="1">
    <citation type="submission" date="2020-01" db="EMBL/GenBank/DDBJ databases">
        <title>the WGS Modestobacter muralis CPCC 204518.</title>
        <authorList>
            <person name="Jiang Z."/>
        </authorList>
    </citation>
    <scope>NUCLEOTIDE SEQUENCE [LARGE SCALE GENOMIC DNA]</scope>
    <source>
        <strain evidence="1 3">DSM 100205</strain>
    </source>
</reference>
<name>A0A6P0EZA9_9ACTN</name>
<dbReference type="Proteomes" id="UP000468828">
    <property type="component" value="Unassembled WGS sequence"/>
</dbReference>
<evidence type="ECO:0000313" key="2">
    <source>
        <dbReference type="EMBL" id="NEN53407.1"/>
    </source>
</evidence>
<reference evidence="2 4" key="2">
    <citation type="submission" date="2020-02" db="EMBL/GenBank/DDBJ databases">
        <title>The WGS of Modestobacter muralis DSM 100205.</title>
        <authorList>
            <person name="Jiang Z."/>
        </authorList>
    </citation>
    <scope>NUCLEOTIDE SEQUENCE [LARGE SCALE GENOMIC DNA]</scope>
    <source>
        <strain evidence="2 4">DSM 100205</strain>
    </source>
</reference>
<evidence type="ECO:0000313" key="1">
    <source>
        <dbReference type="EMBL" id="NEK96507.1"/>
    </source>
</evidence>
<protein>
    <submittedName>
        <fullName evidence="1">Uncharacterized protein</fullName>
    </submittedName>
</protein>
<dbReference type="RefSeq" id="WP_163613201.1">
    <property type="nucleotide sequence ID" value="NZ_JAAGWB010000069.1"/>
</dbReference>
<dbReference type="EMBL" id="JAAGWB010000069">
    <property type="protein sequence ID" value="NEN53407.1"/>
    <property type="molecule type" value="Genomic_DNA"/>
</dbReference>
<dbReference type="AlphaFoldDB" id="A0A6P0EZA9"/>
<dbReference type="Proteomes" id="UP000471152">
    <property type="component" value="Unassembled WGS sequence"/>
</dbReference>
<comment type="caution">
    <text evidence="1">The sequence shown here is derived from an EMBL/GenBank/DDBJ whole genome shotgun (WGS) entry which is preliminary data.</text>
</comment>
<evidence type="ECO:0000313" key="3">
    <source>
        <dbReference type="Proteomes" id="UP000468828"/>
    </source>
</evidence>
<organism evidence="1 3">
    <name type="scientific">Modestobacter muralis</name>
    <dbReference type="NCBI Taxonomy" id="1608614"/>
    <lineage>
        <taxon>Bacteria</taxon>
        <taxon>Bacillati</taxon>
        <taxon>Actinomycetota</taxon>
        <taxon>Actinomycetes</taxon>
        <taxon>Geodermatophilales</taxon>
        <taxon>Geodermatophilaceae</taxon>
        <taxon>Modestobacter</taxon>
    </lineage>
</organism>
<dbReference type="EMBL" id="JAAGWH010000066">
    <property type="protein sequence ID" value="NEK96507.1"/>
    <property type="molecule type" value="Genomic_DNA"/>
</dbReference>
<evidence type="ECO:0000313" key="4">
    <source>
        <dbReference type="Proteomes" id="UP000471152"/>
    </source>
</evidence>
<accession>A0A6P0EZA9</accession>
<sequence>MLQLNFRAARFKDSGERPIQKEEPNHWGSVVSVDAVGSNSSVVAAAFGSLRRPTVAKAPD</sequence>
<gene>
    <name evidence="2" type="ORF">G3R41_21095</name>
    <name evidence="1" type="ORF">GCU67_20380</name>
</gene>